<dbReference type="PANTHER" id="PTHR24567:SF74">
    <property type="entry name" value="HTH-TYPE TRANSCRIPTIONAL REGULATOR ARCR"/>
    <property type="match status" value="1"/>
</dbReference>
<dbReference type="CDD" id="cd00038">
    <property type="entry name" value="CAP_ED"/>
    <property type="match status" value="1"/>
</dbReference>
<evidence type="ECO:0000313" key="6">
    <source>
        <dbReference type="Proteomes" id="UP000321514"/>
    </source>
</evidence>
<dbReference type="InterPro" id="IPR036390">
    <property type="entry name" value="WH_DNA-bd_sf"/>
</dbReference>
<dbReference type="STRING" id="1334629.MFUL124B02_16970"/>
<reference evidence="3 6" key="2">
    <citation type="submission" date="2019-07" db="EMBL/GenBank/DDBJ databases">
        <title>Whole genome shotgun sequence of Myxococcus fulvus NBRC 100333.</title>
        <authorList>
            <person name="Hosoyama A."/>
            <person name="Uohara A."/>
            <person name="Ohji S."/>
            <person name="Ichikawa N."/>
        </authorList>
    </citation>
    <scope>NUCLEOTIDE SEQUENCE [LARGE SCALE GENOMIC DNA]</scope>
    <source>
        <strain evidence="3 6">NBRC 100333</strain>
    </source>
</reference>
<dbReference type="GO" id="GO:0005829">
    <property type="term" value="C:cytosol"/>
    <property type="evidence" value="ECO:0007669"/>
    <property type="project" value="TreeGrafter"/>
</dbReference>
<evidence type="ECO:0000313" key="3">
    <source>
        <dbReference type="EMBL" id="GEN08533.1"/>
    </source>
</evidence>
<evidence type="ECO:0000313" key="4">
    <source>
        <dbReference type="EMBL" id="SEU30921.1"/>
    </source>
</evidence>
<dbReference type="InterPro" id="IPR018490">
    <property type="entry name" value="cNMP-bd_dom_sf"/>
</dbReference>
<dbReference type="PANTHER" id="PTHR24567">
    <property type="entry name" value="CRP FAMILY TRANSCRIPTIONAL REGULATORY PROTEIN"/>
    <property type="match status" value="1"/>
</dbReference>
<dbReference type="SUPFAM" id="SSF46785">
    <property type="entry name" value="Winged helix' DNA-binding domain"/>
    <property type="match status" value="1"/>
</dbReference>
<comment type="caution">
    <text evidence="3">The sequence shown here is derived from an EMBL/GenBank/DDBJ whole genome shotgun (WGS) entry which is preliminary data.</text>
</comment>
<dbReference type="GO" id="GO:0003700">
    <property type="term" value="F:DNA-binding transcription factor activity"/>
    <property type="evidence" value="ECO:0007669"/>
    <property type="project" value="TreeGrafter"/>
</dbReference>
<evidence type="ECO:0000256" key="1">
    <source>
        <dbReference type="SAM" id="Coils"/>
    </source>
</evidence>
<dbReference type="InterPro" id="IPR000595">
    <property type="entry name" value="cNMP-bd_dom"/>
</dbReference>
<dbReference type="SUPFAM" id="SSF51206">
    <property type="entry name" value="cAMP-binding domain-like"/>
    <property type="match status" value="1"/>
</dbReference>
<dbReference type="Proteomes" id="UP000321514">
    <property type="component" value="Unassembled WGS sequence"/>
</dbReference>
<sequence length="218" mass="24424">MGAEETLFQRFGKEFPKGTELFREGEAGREMFVIQAGKVSISKRVRDVEKVLAVLGPGEFFGEMAIISNKPRNASAVVNEDARLLVIDPKTFEAMIRGNAEIAVRMIKKLAERLSEADAQIENLLHNDPASRVVHQLIQTAQSRGRPSEEGTGTDIDFVVREMPRQIGVGEPAVRNVLDRLVRAGLISRSGDRLTVYDTARLHDFLQYLEMKWKFGDL</sequence>
<dbReference type="OrthoDB" id="9784809at2"/>
<accession>A0A511T4J1</accession>
<protein>
    <submittedName>
        <fullName evidence="3">Crp/Fnr family transcriptional regulator</fullName>
    </submittedName>
    <submittedName>
        <fullName evidence="4">cAMP-binding domain of CRP or a regulatory subunit of cAMP-dependent protein kinases</fullName>
    </submittedName>
</protein>
<dbReference type="EMBL" id="BJXR01000030">
    <property type="protein sequence ID" value="GEN08533.1"/>
    <property type="molecule type" value="Genomic_DNA"/>
</dbReference>
<dbReference type="Pfam" id="PF00027">
    <property type="entry name" value="cNMP_binding"/>
    <property type="match status" value="1"/>
</dbReference>
<dbReference type="InterPro" id="IPR014710">
    <property type="entry name" value="RmlC-like_jellyroll"/>
</dbReference>
<keyword evidence="1" id="KW-0175">Coiled coil</keyword>
<evidence type="ECO:0000313" key="5">
    <source>
        <dbReference type="Proteomes" id="UP000183760"/>
    </source>
</evidence>
<dbReference type="SMART" id="SM00100">
    <property type="entry name" value="cNMP"/>
    <property type="match status" value="1"/>
</dbReference>
<dbReference type="Proteomes" id="UP000183760">
    <property type="component" value="Unassembled WGS sequence"/>
</dbReference>
<feature type="domain" description="Cyclic nucleotide-binding" evidence="2">
    <location>
        <begin position="13"/>
        <end position="113"/>
    </location>
</feature>
<dbReference type="Gene3D" id="2.60.120.10">
    <property type="entry name" value="Jelly Rolls"/>
    <property type="match status" value="1"/>
</dbReference>
<dbReference type="AlphaFoldDB" id="A0A511T4J1"/>
<gene>
    <name evidence="3" type="ORF">MFU01_35700</name>
    <name evidence="4" type="ORF">SAMN05443572_108426</name>
</gene>
<organism evidence="3 6">
    <name type="scientific">Myxococcus fulvus</name>
    <dbReference type="NCBI Taxonomy" id="33"/>
    <lineage>
        <taxon>Bacteria</taxon>
        <taxon>Pseudomonadati</taxon>
        <taxon>Myxococcota</taxon>
        <taxon>Myxococcia</taxon>
        <taxon>Myxococcales</taxon>
        <taxon>Cystobacterineae</taxon>
        <taxon>Myxococcaceae</taxon>
        <taxon>Myxococcus</taxon>
    </lineage>
</organism>
<dbReference type="RefSeq" id="WP_046712951.1">
    <property type="nucleotide sequence ID" value="NZ_BJXR01000030.1"/>
</dbReference>
<evidence type="ECO:0000259" key="2">
    <source>
        <dbReference type="PROSITE" id="PS50042"/>
    </source>
</evidence>
<proteinExistence type="predicted"/>
<dbReference type="InterPro" id="IPR050397">
    <property type="entry name" value="Env_Response_Regulators"/>
</dbReference>
<dbReference type="PROSITE" id="PS50042">
    <property type="entry name" value="CNMP_BINDING_3"/>
    <property type="match status" value="1"/>
</dbReference>
<reference evidence="4 5" key="1">
    <citation type="submission" date="2016-10" db="EMBL/GenBank/DDBJ databases">
        <authorList>
            <person name="Varghese N."/>
            <person name="Submissions S."/>
        </authorList>
    </citation>
    <scope>NUCLEOTIDE SEQUENCE [LARGE SCALE GENOMIC DNA]</scope>
    <source>
        <strain evidence="4 5">DSM 16525</strain>
    </source>
</reference>
<dbReference type="EMBL" id="FOIB01000008">
    <property type="protein sequence ID" value="SEU30921.1"/>
    <property type="molecule type" value="Genomic_DNA"/>
</dbReference>
<keyword evidence="5" id="KW-1185">Reference proteome</keyword>
<name>A0A511T4J1_MYXFU</name>
<feature type="coiled-coil region" evidence="1">
    <location>
        <begin position="100"/>
        <end position="127"/>
    </location>
</feature>